<feature type="coiled-coil region" evidence="1">
    <location>
        <begin position="2548"/>
        <end position="2596"/>
    </location>
</feature>
<evidence type="ECO:0008006" key="7">
    <source>
        <dbReference type="Google" id="ProtNLM"/>
    </source>
</evidence>
<evidence type="ECO:0000256" key="1">
    <source>
        <dbReference type="SAM" id="Coils"/>
    </source>
</evidence>
<evidence type="ECO:0000313" key="5">
    <source>
        <dbReference type="EMBL" id="GHO56150.1"/>
    </source>
</evidence>
<feature type="region of interest" description="Disordered" evidence="2">
    <location>
        <begin position="2113"/>
        <end position="2194"/>
    </location>
</feature>
<accession>A0ABQ3UUQ4</accession>
<dbReference type="RefSeq" id="WP_201372717.1">
    <property type="nucleotide sequence ID" value="NZ_BNJG01000002.1"/>
</dbReference>
<organism evidence="5 6">
    <name type="scientific">Ktedonobacter robiniae</name>
    <dbReference type="NCBI Taxonomy" id="2778365"/>
    <lineage>
        <taxon>Bacteria</taxon>
        <taxon>Bacillati</taxon>
        <taxon>Chloroflexota</taxon>
        <taxon>Ktedonobacteria</taxon>
        <taxon>Ktedonobacterales</taxon>
        <taxon>Ktedonobacteraceae</taxon>
        <taxon>Ktedonobacter</taxon>
    </lineage>
</organism>
<proteinExistence type="predicted"/>
<dbReference type="EMBL" id="BNJG01000002">
    <property type="protein sequence ID" value="GHO56150.1"/>
    <property type="molecule type" value="Genomic_DNA"/>
</dbReference>
<dbReference type="Proteomes" id="UP000654345">
    <property type="component" value="Unassembled WGS sequence"/>
</dbReference>
<comment type="caution">
    <text evidence="5">The sequence shown here is derived from an EMBL/GenBank/DDBJ whole genome shotgun (WGS) entry which is preliminary data.</text>
</comment>
<dbReference type="InterPro" id="IPR046839">
    <property type="entry name" value="ABC_toxin_N"/>
</dbReference>
<feature type="domain" description="Tc toxin complex TcA C-terminal TcB-binding" evidence="3">
    <location>
        <begin position="2560"/>
        <end position="2857"/>
    </location>
</feature>
<protein>
    <recommendedName>
        <fullName evidence="7">Insecticidal toxin complex protein</fullName>
    </recommendedName>
</protein>
<evidence type="ECO:0000256" key="2">
    <source>
        <dbReference type="SAM" id="MobiDB-lite"/>
    </source>
</evidence>
<dbReference type="InterPro" id="IPR040840">
    <property type="entry name" value="TcA_TcB_BD"/>
</dbReference>
<dbReference type="Pfam" id="PF18276">
    <property type="entry name" value="TcA_TcB_BD"/>
    <property type="match status" value="1"/>
</dbReference>
<sequence length="3039" mass="341571">MNALGVVSKTDPSSPINADLQALVGAWLAITGDDTTIDPFWQTAVTTYKRGYLDLVLCAVTGGFQLLIDAIKQSPAGPNSLGVDSVGALVNVSADTWVTFFNNNPNLLPPFIATGSTTDRAKAFVRQLQNFFTVSYGSAGPPPLALGSPPTFSLHNGDPILTFISFYGPLTFGQSFPSQPAFQNALDATFQHDEAAKAWMTQVLETINALSILTASGIPEASQPGAPDLRFSVMEALYARGFTSVQSVQDLTQADFQEALTGTVAYGYAPQMYQNAQAAKQPDEQGGQGFQPINPDGCLVNCVPPLYLSPLGPVAYLHDLLRVSTASTCENPLPEDVEQTLEDMIAQRRGNLGSLQVTEANLETPLPLIDIVNECLEAVAAQVPLSSPPAGVVYNTACDMLDEHTLCADEDDTHDKHNSHRHNKHVESCHNPATLFETAPQYSSPATPVAQPGAYDRLESDFSSPLLPYSQPLDISRSYLRQLETSRYAVMRRFRKDITEFVLDPAGEPGDFQRHLWRYPVRIEIAREYLGITPEEYDLLFTQDIVTAPAGSRLLLWQVYGFDSETVLVGNTNVPWTQIVVQVPEFLKRTGLSYCDFLELWKSNFVQFRCAGKDGAFPDCEPCCLDKCVIEFENPEAASEALKHLAVFIRLWRKLQHVKNARYSFTQLCDMCSVLKLFDGDSINPDFIRQLAAFQILRDHLGLRLGDNTNHQAATGQTGVERTHLLALWVGASASKWAWAVQHLLDRVQHYARMRHQCGSRPPHFIKLLAENLDPLSLLAGFDPSRSANTWHALPTHTLRFAEVLSKIYASDFSVGEILFLFTAGNHLDGDDPFPLPDDNEGLDFPLAFPDDDDEEGFSLWALRRKLLNVRISEEEAERWTWRHIESSLRHEFGYEQIASADPLLSIGEHFFPGVLSACGNHVDTKPRQYRVPLTAASTNPAMWNTPDSPFRYDTSTQELWIRLPLTDEEMFEKLSHIRELNQEEQDAVQNLYFAPRVDLAAFAFIFSDFGAAVEHLIQEDEEEKRWAYFRRAFARCHARSRVIAEHLAHHVAAATGQEQPDGVKLAWRLLQHLFADENRAKSPWETDGGQVPAVAWQPQPNGGAFAALLGLTGTGLLGEFIPEGGNLTWREVRGPVSAFGHEKNRWNIPVPTVLPSMNVNLSPAQARFAGVRNGFAMKGRNGEPLGGPQGFGVRWQGILLIEHKGMYEFYAGAPTPDGERPNFEAAEQRRWRVTLKQGQKTWFVLGHHWSNTQAPAAHAEPLLLKRGAYRITVELAQPEAAFTHEETCPQHTGFQVKYRGPDSENHLVAIPLERLYRDEQDETLGAGIERGGAASAFLNLHFTSTLRDMRRTYQRAFKALLFAHRFSLSARPITEYGQSEIGYMLAHPDLFEGTSYYRQGQNSSFGTHHAYFDFNFLPLLDNYHAPSSAEDQRVKPSVKRQQALFDWWERIFDYVQVRKETQRVREHPLWLLFDEAAEKQPDNPAQLLRHVGVELDHANLATRYYQGYNVSSDDLEDERWAVRAWRAEKWLRNLLSNFAAKDVQMARPDLWASDGPNAVLSGETRSGNDNLTRFVRDGSIENGRPRRYKDVMRLNDELRERARRALLAYLCGMNRVPLPWGGHAQEADDLSALLLLDVAAGLCERTARIEEAISAVQTYIQRCRLGLEAGFTVSPEFIQLWESCFATFRIWEAWKRRELYRENWIDWDELEKAKRTEAFRFLEAELQRAILTMPRPGGMEYWPGQLTPTHAGLALLQRHDPSHIREFAQPQQPEGLDLLGMPERDARLSWLSAVPQETPQQDNGNPDGPVILAASTPPPQPGASQKLPLWLEAAIRLNVRFLRVAAAAEPPASTAFTPHHRDDEAGCCCECGKVHPTVVDEYYFWLLDSRSYAAQTQDAAWDWQNADALPQLLHWDDQPMVHLAWCRVHNGEFQQPRRSDEGIQVDAQSTPQLELLGRAGDSLTFKVVGGLAPEGYTDPEPPGFRYDLATDTAVTLPLVVVPPPASHSYPGGLAAYPYFAYFEPGAPVMPRSLFGPSLVVARTLCTHCRFEEALKWYALAFNPLSEDCSWCPQEQTVTTGGVAGSPVGVSIEEPITPVTGAVVEARNLLAEGSSRTGESARAQKNRESVPAPKPRKKSRARAASTDGNSAERPMDGASDNGRQTAGGTGSIEGTPGRSIVNPEPGQGDAHGTRGMPCCSSVAVSDEVARNRSITLHYLETLLQWGDALVRHNSPEAFQQARVIFDTAESILGKRPRSVRDMQASNGKEGQEPQVVLTFVPACAPLNPRLLDLYEQIDDRLALIHRCLDERRLRNGRPSRDMPYWGNDPLRNGWQTMTESEMCALGGEQCCPHSPYRFAFLIQKAQEIANQVREFGAALLAAFEKGDAEYLTSLRALHERQLLDLTLEVRQYQWREADWQVQAVQKTLEETQARLNYYTGLIQNRLISNEAQYKTFTEVSLAARAAAGTSEMIAQSMGGAPDWWLGAAGFGGTPLNYHQMPIGSKLAGVLATAARILNVAAEIASTTASLDLTQAGWDRREQEWHFQVQVLTIEIEQVTRQILAAERRRDAALRELNNHRLQMEHAAEVLDFLRDKFTNHALYLFLQQDTAMLYSRMYDLALCAAQQAQRAFNDERGHTTRHFLPTQIWDNLHEGLLAGERLQLALRQMEKAYLDENLREYELAKHFSLRLHFPREFLLLKETGCCEIEIPEWMFDLDYPGHYMRRIRNVSLTIPCVVGPYTGVHCRLTLLRSMTRVHPRLRDPLIECCDNDEEDNGYRPVYDDPRIVTQYAATEAIATSGGQNDSGLFELNFRDERYLPFEFMGAASRWRVELPQENNQFDIDSVTDVILHLNYTAREGGEVLRRAANEVAQRHLPGAGVRYFDIRHEFPDAWHRFQGSFNREKAPKHLGIRLSRDMFPFIPGRKALWVNRFDIFFEAPEAEPGRHKVVKFLVGQRAGKIDEDRDDCQVYEITCVASEEWPDFYHGVLDIRLGPLAQRTDHDLGTFRFPTETSMVARAFLLCGYDVKRRSSDEGGPIR</sequence>
<reference evidence="5 6" key="1">
    <citation type="journal article" date="2021" name="Int. J. Syst. Evol. Microbiol.">
        <title>Reticulibacter mediterranei gen. nov., sp. nov., within the new family Reticulibacteraceae fam. nov., and Ktedonospora formicarum gen. nov., sp. nov., Ktedonobacter robiniae sp. nov., Dictyobacter formicarum sp. nov. and Dictyobacter arantiisoli sp. nov., belonging to the class Ktedonobacteria.</title>
        <authorList>
            <person name="Yabe S."/>
            <person name="Zheng Y."/>
            <person name="Wang C.M."/>
            <person name="Sakai Y."/>
            <person name="Abe K."/>
            <person name="Yokota A."/>
            <person name="Donadio S."/>
            <person name="Cavaletti L."/>
            <person name="Monciardini P."/>
        </authorList>
    </citation>
    <scope>NUCLEOTIDE SEQUENCE [LARGE SCALE GENOMIC DNA]</scope>
    <source>
        <strain evidence="5 6">SOSP1-30</strain>
    </source>
</reference>
<feature type="region of interest" description="Disordered" evidence="2">
    <location>
        <begin position="1797"/>
        <end position="1825"/>
    </location>
</feature>
<name>A0ABQ3UUQ4_9CHLR</name>
<gene>
    <name evidence="5" type="ORF">KSB_46250</name>
</gene>
<evidence type="ECO:0000313" key="6">
    <source>
        <dbReference type="Proteomes" id="UP000654345"/>
    </source>
</evidence>
<evidence type="ECO:0000259" key="3">
    <source>
        <dbReference type="Pfam" id="PF18276"/>
    </source>
</evidence>
<evidence type="ECO:0000259" key="4">
    <source>
        <dbReference type="Pfam" id="PF20220"/>
    </source>
</evidence>
<keyword evidence="1" id="KW-0175">Coiled coil</keyword>
<dbReference type="Pfam" id="PF20220">
    <property type="entry name" value="ABC_toxin_N"/>
    <property type="match status" value="1"/>
</dbReference>
<feature type="domain" description="ABC toxin N-terminal" evidence="4">
    <location>
        <begin position="1597"/>
        <end position="1723"/>
    </location>
</feature>
<keyword evidence="6" id="KW-1185">Reference proteome</keyword>